<feature type="region of interest" description="Disordered" evidence="1">
    <location>
        <begin position="1"/>
        <end position="121"/>
    </location>
</feature>
<evidence type="ECO:0000313" key="2">
    <source>
        <dbReference type="EMBL" id="CAL4099460.1"/>
    </source>
</evidence>
<sequence>HTMIRYISRGDVPVKPVKFGYPDRTSASPKPPKFENHEKIIDRPETPDPKICDRPETTDPKIFDRPETPDPKISQRDHKFESQESTKSSDYGRISPGLETTTLSKNRDEDKMSTTSEISRQNQSEFTNVLEYCYGTLHNDELEYLYQRSPSSEMDYFGYPSKMMSPRSETPQWMFSRPESPPWLTPENRCPTISEDSYEPNRHTMNRYISRGDVSIRPVKFGYSDRTSTSSGSPKPTTFEHHEMKCPRPDTPEPNKLDYAHSLETEDSNKSSYH</sequence>
<feature type="compositionally biased region" description="Basic and acidic residues" evidence="1">
    <location>
        <begin position="32"/>
        <end position="84"/>
    </location>
</feature>
<dbReference type="Proteomes" id="UP001497623">
    <property type="component" value="Unassembled WGS sequence"/>
</dbReference>
<feature type="non-terminal residue" evidence="2">
    <location>
        <position position="1"/>
    </location>
</feature>
<dbReference type="EMBL" id="CAXKWB010010867">
    <property type="protein sequence ID" value="CAL4099460.1"/>
    <property type="molecule type" value="Genomic_DNA"/>
</dbReference>
<feature type="region of interest" description="Disordered" evidence="1">
    <location>
        <begin position="221"/>
        <end position="274"/>
    </location>
</feature>
<evidence type="ECO:0000256" key="1">
    <source>
        <dbReference type="SAM" id="MobiDB-lite"/>
    </source>
</evidence>
<protein>
    <submittedName>
        <fullName evidence="2">Uncharacterized protein</fullName>
    </submittedName>
</protein>
<reference evidence="2 3" key="1">
    <citation type="submission" date="2024-05" db="EMBL/GenBank/DDBJ databases">
        <authorList>
            <person name="Wallberg A."/>
        </authorList>
    </citation>
    <scope>NUCLEOTIDE SEQUENCE [LARGE SCALE GENOMIC DNA]</scope>
</reference>
<feature type="compositionally biased region" description="Basic and acidic residues" evidence="1">
    <location>
        <begin position="238"/>
        <end position="274"/>
    </location>
</feature>
<feature type="compositionally biased region" description="Low complexity" evidence="1">
    <location>
        <begin position="227"/>
        <end position="237"/>
    </location>
</feature>
<accession>A0AAV2QSA8</accession>
<evidence type="ECO:0000313" key="3">
    <source>
        <dbReference type="Proteomes" id="UP001497623"/>
    </source>
</evidence>
<dbReference type="AlphaFoldDB" id="A0AAV2QSA8"/>
<name>A0AAV2QSA8_MEGNR</name>
<organism evidence="2 3">
    <name type="scientific">Meganyctiphanes norvegica</name>
    <name type="common">Northern krill</name>
    <name type="synonym">Thysanopoda norvegica</name>
    <dbReference type="NCBI Taxonomy" id="48144"/>
    <lineage>
        <taxon>Eukaryota</taxon>
        <taxon>Metazoa</taxon>
        <taxon>Ecdysozoa</taxon>
        <taxon>Arthropoda</taxon>
        <taxon>Crustacea</taxon>
        <taxon>Multicrustacea</taxon>
        <taxon>Malacostraca</taxon>
        <taxon>Eumalacostraca</taxon>
        <taxon>Eucarida</taxon>
        <taxon>Euphausiacea</taxon>
        <taxon>Euphausiidae</taxon>
        <taxon>Meganyctiphanes</taxon>
    </lineage>
</organism>
<gene>
    <name evidence="2" type="ORF">MNOR_LOCUS16490</name>
</gene>
<proteinExistence type="predicted"/>
<comment type="caution">
    <text evidence="2">The sequence shown here is derived from an EMBL/GenBank/DDBJ whole genome shotgun (WGS) entry which is preliminary data.</text>
</comment>
<feature type="non-terminal residue" evidence="2">
    <location>
        <position position="274"/>
    </location>
</feature>
<keyword evidence="3" id="KW-1185">Reference proteome</keyword>